<proteinExistence type="predicted"/>
<dbReference type="PANTHER" id="PTHR34377">
    <property type="entry name" value="TETRATRICOPEPTIDE REPEAT (TPR)-LIKE SUPERFAMILY PROTEIN"/>
    <property type="match status" value="1"/>
</dbReference>
<dbReference type="EMBL" id="JAUIZM010000015">
    <property type="protein sequence ID" value="KAK1352621.1"/>
    <property type="molecule type" value="Genomic_DNA"/>
</dbReference>
<gene>
    <name evidence="2" type="ORF">POM88_053052</name>
</gene>
<evidence type="ECO:0000256" key="1">
    <source>
        <dbReference type="SAM" id="MobiDB-lite"/>
    </source>
</evidence>
<accession>A0AAD8LXD0</accession>
<name>A0AAD8LXD0_9APIA</name>
<dbReference type="PANTHER" id="PTHR34377:SF3">
    <property type="entry name" value="TETRATRICOPEPTIDE REPEAT (TPR)-LIKE SUPERFAMILY PROTEIN"/>
    <property type="match status" value="1"/>
</dbReference>
<protein>
    <submittedName>
        <fullName evidence="2">Uncharacterized protein</fullName>
    </submittedName>
</protein>
<sequence>MNPGIECLPRRQTPRPPLAPFRPTPLCDAQIAVASRACSMMPFSIVPPPSPPSLLSEELPSPSPDSPPSPSHRYGHRHRPRHNHEVPSQTPVEQECCHWVRAIDSVCVCNLLVYLPVFLSKPAHTYTVITDPFCNIAYTCPGRLM</sequence>
<feature type="region of interest" description="Disordered" evidence="1">
    <location>
        <begin position="49"/>
        <end position="88"/>
    </location>
</feature>
<feature type="compositionally biased region" description="Pro residues" evidence="1">
    <location>
        <begin position="61"/>
        <end position="70"/>
    </location>
</feature>
<organism evidence="2 3">
    <name type="scientific">Heracleum sosnowskyi</name>
    <dbReference type="NCBI Taxonomy" id="360622"/>
    <lineage>
        <taxon>Eukaryota</taxon>
        <taxon>Viridiplantae</taxon>
        <taxon>Streptophyta</taxon>
        <taxon>Embryophyta</taxon>
        <taxon>Tracheophyta</taxon>
        <taxon>Spermatophyta</taxon>
        <taxon>Magnoliopsida</taxon>
        <taxon>eudicotyledons</taxon>
        <taxon>Gunneridae</taxon>
        <taxon>Pentapetalae</taxon>
        <taxon>asterids</taxon>
        <taxon>campanulids</taxon>
        <taxon>Apiales</taxon>
        <taxon>Apiaceae</taxon>
        <taxon>Apioideae</taxon>
        <taxon>apioid superclade</taxon>
        <taxon>Tordylieae</taxon>
        <taxon>Tordyliinae</taxon>
        <taxon>Heracleum</taxon>
    </lineage>
</organism>
<reference evidence="2" key="2">
    <citation type="submission" date="2023-05" db="EMBL/GenBank/DDBJ databases">
        <authorList>
            <person name="Schelkunov M.I."/>
        </authorList>
    </citation>
    <scope>NUCLEOTIDE SEQUENCE</scope>
    <source>
        <strain evidence="2">Hsosn_3</strain>
        <tissue evidence="2">Leaf</tissue>
    </source>
</reference>
<evidence type="ECO:0000313" key="2">
    <source>
        <dbReference type="EMBL" id="KAK1352621.1"/>
    </source>
</evidence>
<feature type="region of interest" description="Disordered" evidence="1">
    <location>
        <begin position="1"/>
        <end position="22"/>
    </location>
</feature>
<evidence type="ECO:0000313" key="3">
    <source>
        <dbReference type="Proteomes" id="UP001237642"/>
    </source>
</evidence>
<keyword evidence="3" id="KW-1185">Reference proteome</keyword>
<dbReference type="AlphaFoldDB" id="A0AAD8LXD0"/>
<comment type="caution">
    <text evidence="2">The sequence shown here is derived from an EMBL/GenBank/DDBJ whole genome shotgun (WGS) entry which is preliminary data.</text>
</comment>
<reference evidence="2" key="1">
    <citation type="submission" date="2023-02" db="EMBL/GenBank/DDBJ databases">
        <title>Genome of toxic invasive species Heracleum sosnowskyi carries increased number of genes despite the absence of recent whole-genome duplications.</title>
        <authorList>
            <person name="Schelkunov M."/>
            <person name="Shtratnikova V."/>
            <person name="Makarenko M."/>
            <person name="Klepikova A."/>
            <person name="Omelchenko D."/>
            <person name="Novikova G."/>
            <person name="Obukhova E."/>
            <person name="Bogdanov V."/>
            <person name="Penin A."/>
            <person name="Logacheva M."/>
        </authorList>
    </citation>
    <scope>NUCLEOTIDE SEQUENCE</scope>
    <source>
        <strain evidence="2">Hsosn_3</strain>
        <tissue evidence="2">Leaf</tissue>
    </source>
</reference>
<dbReference type="Proteomes" id="UP001237642">
    <property type="component" value="Unassembled WGS sequence"/>
</dbReference>
<feature type="compositionally biased region" description="Basic residues" evidence="1">
    <location>
        <begin position="73"/>
        <end position="82"/>
    </location>
</feature>